<evidence type="ECO:0000313" key="2">
    <source>
        <dbReference type="EMBL" id="KAI3863147.1"/>
    </source>
</evidence>
<dbReference type="Proteomes" id="UP001202328">
    <property type="component" value="Unassembled WGS sequence"/>
</dbReference>
<feature type="domain" description="SHSP" evidence="1">
    <location>
        <begin position="60"/>
        <end position="115"/>
    </location>
</feature>
<dbReference type="Gene3D" id="2.60.40.790">
    <property type="match status" value="1"/>
</dbReference>
<comment type="caution">
    <text evidence="2">The sequence shown here is derived from an EMBL/GenBank/DDBJ whole genome shotgun (WGS) entry which is preliminary data.</text>
</comment>
<name>A0AAD4S4J9_9MAGN</name>
<dbReference type="Pfam" id="PF00011">
    <property type="entry name" value="HSP20"/>
    <property type="match status" value="1"/>
</dbReference>
<accession>A0AAD4S4J9</accession>
<dbReference type="InterPro" id="IPR008978">
    <property type="entry name" value="HSP20-like_chaperone"/>
</dbReference>
<evidence type="ECO:0000259" key="1">
    <source>
        <dbReference type="Pfam" id="PF00011"/>
    </source>
</evidence>
<dbReference type="AlphaFoldDB" id="A0AAD4S4J9"/>
<dbReference type="SUPFAM" id="SSF49764">
    <property type="entry name" value="HSP20-like chaperones"/>
    <property type="match status" value="1"/>
</dbReference>
<sequence length="143" mass="16610">MEFTFQQSPWAPLFLNAPFLFPPSLFTPDNYVHWTQTLESHIYTANLPDNHIKSHIYFCVRKKEIKVEVEESKYLIIRTEEMNEEIKPAVSFRRKFRLPGMIDIGSISAGYEDGVFPRTSARRLLHIHLSDLPGRHEILAPAA</sequence>
<dbReference type="EMBL" id="JAJJMB010014053">
    <property type="protein sequence ID" value="KAI3863147.1"/>
    <property type="molecule type" value="Genomic_DNA"/>
</dbReference>
<evidence type="ECO:0000313" key="3">
    <source>
        <dbReference type="Proteomes" id="UP001202328"/>
    </source>
</evidence>
<proteinExistence type="predicted"/>
<gene>
    <name evidence="2" type="ORF">MKW98_015605</name>
</gene>
<reference evidence="2" key="1">
    <citation type="submission" date="2022-04" db="EMBL/GenBank/DDBJ databases">
        <title>A functionally conserved STORR gene fusion in Papaver species that diverged 16.8 million years ago.</title>
        <authorList>
            <person name="Catania T."/>
        </authorList>
    </citation>
    <scope>NUCLEOTIDE SEQUENCE</scope>
    <source>
        <strain evidence="2">S-188037</strain>
    </source>
</reference>
<protein>
    <recommendedName>
        <fullName evidence="1">SHSP domain-containing protein</fullName>
    </recommendedName>
</protein>
<organism evidence="2 3">
    <name type="scientific">Papaver atlanticum</name>
    <dbReference type="NCBI Taxonomy" id="357466"/>
    <lineage>
        <taxon>Eukaryota</taxon>
        <taxon>Viridiplantae</taxon>
        <taxon>Streptophyta</taxon>
        <taxon>Embryophyta</taxon>
        <taxon>Tracheophyta</taxon>
        <taxon>Spermatophyta</taxon>
        <taxon>Magnoliopsida</taxon>
        <taxon>Ranunculales</taxon>
        <taxon>Papaveraceae</taxon>
        <taxon>Papaveroideae</taxon>
        <taxon>Papaver</taxon>
    </lineage>
</organism>
<keyword evidence="3" id="KW-1185">Reference proteome</keyword>
<dbReference type="InterPro" id="IPR002068">
    <property type="entry name" value="A-crystallin/Hsp20_dom"/>
</dbReference>